<dbReference type="CDD" id="cd00085">
    <property type="entry name" value="HNHc"/>
    <property type="match status" value="1"/>
</dbReference>
<dbReference type="GO" id="GO:0004519">
    <property type="term" value="F:endonuclease activity"/>
    <property type="evidence" value="ECO:0007669"/>
    <property type="project" value="UniProtKB-KW"/>
</dbReference>
<dbReference type="AlphaFoldDB" id="A0A1X0VBN8"/>
<evidence type="ECO:0000313" key="3">
    <source>
        <dbReference type="Proteomes" id="UP000192288"/>
    </source>
</evidence>
<dbReference type="RefSeq" id="WP_031296153.1">
    <property type="nucleotide sequence ID" value="NZ_MPLS01000067.1"/>
</dbReference>
<organism evidence="2 3">
    <name type="scientific">Leuconostoc pseudomesenteroides</name>
    <dbReference type="NCBI Taxonomy" id="33968"/>
    <lineage>
        <taxon>Bacteria</taxon>
        <taxon>Bacillati</taxon>
        <taxon>Bacillota</taxon>
        <taxon>Bacilli</taxon>
        <taxon>Lactobacillales</taxon>
        <taxon>Lactobacillaceae</taxon>
        <taxon>Leuconostoc</taxon>
    </lineage>
</organism>
<gene>
    <name evidence="2" type="ORF">BMR96_09505</name>
</gene>
<dbReference type="Proteomes" id="UP000192288">
    <property type="component" value="Unassembled WGS sequence"/>
</dbReference>
<dbReference type="InterPro" id="IPR003615">
    <property type="entry name" value="HNH_nuc"/>
</dbReference>
<keyword evidence="2" id="KW-0378">Hydrolase</keyword>
<evidence type="ECO:0000259" key="1">
    <source>
        <dbReference type="SMART" id="SM00507"/>
    </source>
</evidence>
<keyword evidence="2" id="KW-0540">Nuclease</keyword>
<dbReference type="SMART" id="SM00507">
    <property type="entry name" value="HNHc"/>
    <property type="match status" value="1"/>
</dbReference>
<sequence>MRLHRCAEIGCRELIKIGFSFCDKHYNKRMNAYHLERDAEKDLNSKTLRGRHDRIKYDETIRPELGHEFYHTKQWTKISQYIKQRDMYVDAIDGRGYDTGELIVDHIVPRRLLDTKAEQYDMDNLWLLNRAHHNHKTAIENKIEDNRLRHLSREWWINALKD</sequence>
<evidence type="ECO:0000313" key="2">
    <source>
        <dbReference type="EMBL" id="ORI97019.1"/>
    </source>
</evidence>
<protein>
    <submittedName>
        <fullName evidence="2">HNH endonuclease</fullName>
    </submittedName>
</protein>
<feature type="domain" description="HNH nuclease" evidence="1">
    <location>
        <begin position="77"/>
        <end position="134"/>
    </location>
</feature>
<name>A0A1X0VBN8_LEUPS</name>
<keyword evidence="2" id="KW-0255">Endonuclease</keyword>
<proteinExistence type="predicted"/>
<dbReference type="EMBL" id="MPLS01000067">
    <property type="protein sequence ID" value="ORI97019.1"/>
    <property type="molecule type" value="Genomic_DNA"/>
</dbReference>
<reference evidence="2 3" key="1">
    <citation type="journal article" date="2017" name="Front. Microbiol.">
        <title>Genomic Characterization of Dairy Associated Leuconostoc Species and Diversity of Leuconostocs in Undefined Mixed Mesophilic Starter Cultures.</title>
        <authorList>
            <person name="Frantzen C.A."/>
            <person name="Kot W."/>
            <person name="Pedersen T.B."/>
            <person name="Ardo Y.M."/>
            <person name="Broadbent J.R."/>
            <person name="Neve H."/>
            <person name="Hansen L.H."/>
            <person name="Dal Bello F."/>
            <person name="Ostlie H.M."/>
            <person name="Kleppen H.P."/>
            <person name="Vogensen F.K."/>
            <person name="Holo H."/>
        </authorList>
    </citation>
    <scope>NUCLEOTIDE SEQUENCE [LARGE SCALE GENOMIC DNA]</scope>
    <source>
        <strain evidence="2 3">LMGCF08</strain>
    </source>
</reference>
<accession>A0A1X0VBN8</accession>
<comment type="caution">
    <text evidence="2">The sequence shown here is derived from an EMBL/GenBank/DDBJ whole genome shotgun (WGS) entry which is preliminary data.</text>
</comment>